<protein>
    <submittedName>
        <fullName evidence="2">Uncharacterized protein</fullName>
    </submittedName>
</protein>
<keyword evidence="1" id="KW-0812">Transmembrane</keyword>
<organism evidence="2 3">
    <name type="scientific">Caerostris darwini</name>
    <dbReference type="NCBI Taxonomy" id="1538125"/>
    <lineage>
        <taxon>Eukaryota</taxon>
        <taxon>Metazoa</taxon>
        <taxon>Ecdysozoa</taxon>
        <taxon>Arthropoda</taxon>
        <taxon>Chelicerata</taxon>
        <taxon>Arachnida</taxon>
        <taxon>Araneae</taxon>
        <taxon>Araneomorphae</taxon>
        <taxon>Entelegynae</taxon>
        <taxon>Araneoidea</taxon>
        <taxon>Araneidae</taxon>
        <taxon>Caerostris</taxon>
    </lineage>
</organism>
<evidence type="ECO:0000313" key="2">
    <source>
        <dbReference type="EMBL" id="GIX79568.1"/>
    </source>
</evidence>
<reference evidence="2 3" key="1">
    <citation type="submission" date="2021-06" db="EMBL/GenBank/DDBJ databases">
        <title>Caerostris darwini draft genome.</title>
        <authorList>
            <person name="Kono N."/>
            <person name="Arakawa K."/>
        </authorList>
    </citation>
    <scope>NUCLEOTIDE SEQUENCE [LARGE SCALE GENOMIC DNA]</scope>
</reference>
<evidence type="ECO:0000313" key="3">
    <source>
        <dbReference type="Proteomes" id="UP001054837"/>
    </source>
</evidence>
<feature type="transmembrane region" description="Helical" evidence="1">
    <location>
        <begin position="12"/>
        <end position="31"/>
    </location>
</feature>
<accession>A0AAV4N593</accession>
<dbReference type="AlphaFoldDB" id="A0AAV4N593"/>
<keyword evidence="1" id="KW-1133">Transmembrane helix</keyword>
<gene>
    <name evidence="2" type="ORF">CDAR_482511</name>
</gene>
<comment type="caution">
    <text evidence="2">The sequence shown here is derived from an EMBL/GenBank/DDBJ whole genome shotgun (WGS) entry which is preliminary data.</text>
</comment>
<name>A0AAV4N593_9ARAC</name>
<sequence length="121" mass="13028">MDMALMNCAEITILSAVYLICVLVSMGFGGAEMFPINCPHFHTLKARLANGFEVTKGVEGCGGHLSWKGEGQLSLSNGVICTCEWACRQQDGLQLKAEELINHGPLTNRGSKVPCLRCSKA</sequence>
<evidence type="ECO:0000256" key="1">
    <source>
        <dbReference type="SAM" id="Phobius"/>
    </source>
</evidence>
<keyword evidence="1" id="KW-0472">Membrane</keyword>
<proteinExistence type="predicted"/>
<keyword evidence="3" id="KW-1185">Reference proteome</keyword>
<dbReference type="Proteomes" id="UP001054837">
    <property type="component" value="Unassembled WGS sequence"/>
</dbReference>
<dbReference type="EMBL" id="BPLQ01001196">
    <property type="protein sequence ID" value="GIX79568.1"/>
    <property type="molecule type" value="Genomic_DNA"/>
</dbReference>